<sequence length="196" mass="19888">MVGSVAEHDPGVPMGTESGGRPDRFGRGTAAVAVAFLLLTGCDSGGSDAPGSASGSTSGTPSAPSSAPAPSEDPLGGTLLAVTRTGGIAGGYTSVVVDRDGAVEVLDAPGGTPETDRMPRGELAELRGLLESEEFESLPRRTIDRQVPDAFVYEFVTPGHAVLADDLSLRDPLRDVLELVGPWLDGGTGQEASTAE</sequence>
<evidence type="ECO:0008006" key="4">
    <source>
        <dbReference type="Google" id="ProtNLM"/>
    </source>
</evidence>
<feature type="region of interest" description="Disordered" evidence="1">
    <location>
        <begin position="44"/>
        <end position="78"/>
    </location>
</feature>
<evidence type="ECO:0000256" key="1">
    <source>
        <dbReference type="SAM" id="MobiDB-lite"/>
    </source>
</evidence>
<feature type="region of interest" description="Disordered" evidence="1">
    <location>
        <begin position="1"/>
        <end position="26"/>
    </location>
</feature>
<feature type="compositionally biased region" description="Low complexity" evidence="1">
    <location>
        <begin position="45"/>
        <end position="70"/>
    </location>
</feature>
<proteinExistence type="predicted"/>
<name>A0ABP5WJG9_9ACTN</name>
<evidence type="ECO:0000313" key="2">
    <source>
        <dbReference type="EMBL" id="GAA2426222.1"/>
    </source>
</evidence>
<accession>A0ABP5WJG9</accession>
<organism evidence="2 3">
    <name type="scientific">Streptomyces macrosporus</name>
    <dbReference type="NCBI Taxonomy" id="44032"/>
    <lineage>
        <taxon>Bacteria</taxon>
        <taxon>Bacillati</taxon>
        <taxon>Actinomycetota</taxon>
        <taxon>Actinomycetes</taxon>
        <taxon>Kitasatosporales</taxon>
        <taxon>Streptomycetaceae</taxon>
        <taxon>Streptomyces</taxon>
    </lineage>
</organism>
<gene>
    <name evidence="2" type="ORF">GCM10010405_05890</name>
</gene>
<feature type="compositionally biased region" description="Basic and acidic residues" evidence="1">
    <location>
        <begin position="1"/>
        <end position="10"/>
    </location>
</feature>
<evidence type="ECO:0000313" key="3">
    <source>
        <dbReference type="Proteomes" id="UP001501638"/>
    </source>
</evidence>
<dbReference type="EMBL" id="BAAASZ010000006">
    <property type="protein sequence ID" value="GAA2426222.1"/>
    <property type="molecule type" value="Genomic_DNA"/>
</dbReference>
<comment type="caution">
    <text evidence="2">The sequence shown here is derived from an EMBL/GenBank/DDBJ whole genome shotgun (WGS) entry which is preliminary data.</text>
</comment>
<reference evidence="3" key="1">
    <citation type="journal article" date="2019" name="Int. J. Syst. Evol. Microbiol.">
        <title>The Global Catalogue of Microorganisms (GCM) 10K type strain sequencing project: providing services to taxonomists for standard genome sequencing and annotation.</title>
        <authorList>
            <consortium name="The Broad Institute Genomics Platform"/>
            <consortium name="The Broad Institute Genome Sequencing Center for Infectious Disease"/>
            <person name="Wu L."/>
            <person name="Ma J."/>
        </authorList>
    </citation>
    <scope>NUCLEOTIDE SEQUENCE [LARGE SCALE GENOMIC DNA]</scope>
    <source>
        <strain evidence="3">JCM 6305</strain>
    </source>
</reference>
<dbReference type="Proteomes" id="UP001501638">
    <property type="component" value="Unassembled WGS sequence"/>
</dbReference>
<keyword evidence="3" id="KW-1185">Reference proteome</keyword>
<protein>
    <recommendedName>
        <fullName evidence="4">Secreted protein</fullName>
    </recommendedName>
</protein>